<dbReference type="SUPFAM" id="SSF48452">
    <property type="entry name" value="TPR-like"/>
    <property type="match status" value="1"/>
</dbReference>
<evidence type="ECO:0000259" key="1">
    <source>
        <dbReference type="Pfam" id="PF12688"/>
    </source>
</evidence>
<dbReference type="InterPro" id="IPR041656">
    <property type="entry name" value="TPR_5"/>
</dbReference>
<dbReference type="InterPro" id="IPR011990">
    <property type="entry name" value="TPR-like_helical_dom_sf"/>
</dbReference>
<comment type="caution">
    <text evidence="2">The sequence shown here is derived from an EMBL/GenBank/DDBJ whole genome shotgun (WGS) entry which is preliminary data.</text>
</comment>
<keyword evidence="3" id="KW-1185">Reference proteome</keyword>
<dbReference type="Proteomes" id="UP001597601">
    <property type="component" value="Unassembled WGS sequence"/>
</dbReference>
<evidence type="ECO:0000313" key="3">
    <source>
        <dbReference type="Proteomes" id="UP001597601"/>
    </source>
</evidence>
<evidence type="ECO:0000313" key="2">
    <source>
        <dbReference type="EMBL" id="MFD2865459.1"/>
    </source>
</evidence>
<protein>
    <submittedName>
        <fullName evidence="2">Tetratricopeptide repeat protein</fullName>
    </submittedName>
</protein>
<name>A0ABW5XQY2_9SPHI</name>
<dbReference type="RefSeq" id="WP_377127823.1">
    <property type="nucleotide sequence ID" value="NZ_JBHUHN010000001.1"/>
</dbReference>
<dbReference type="Pfam" id="PF12688">
    <property type="entry name" value="TPR_5"/>
    <property type="match status" value="1"/>
</dbReference>
<organism evidence="2 3">
    <name type="scientific">Mucilaginibacter antarcticus</name>
    <dbReference type="NCBI Taxonomy" id="1855725"/>
    <lineage>
        <taxon>Bacteria</taxon>
        <taxon>Pseudomonadati</taxon>
        <taxon>Bacteroidota</taxon>
        <taxon>Sphingobacteriia</taxon>
        <taxon>Sphingobacteriales</taxon>
        <taxon>Sphingobacteriaceae</taxon>
        <taxon>Mucilaginibacter</taxon>
    </lineage>
</organism>
<gene>
    <name evidence="2" type="ORF">ACFSYC_12230</name>
</gene>
<accession>A0ABW5XQY2</accession>
<proteinExistence type="predicted"/>
<dbReference type="Gene3D" id="1.25.40.10">
    <property type="entry name" value="Tetratricopeptide repeat domain"/>
    <property type="match status" value="1"/>
</dbReference>
<dbReference type="EMBL" id="JBHUON010000014">
    <property type="protein sequence ID" value="MFD2865459.1"/>
    <property type="molecule type" value="Genomic_DNA"/>
</dbReference>
<feature type="domain" description="Tetratrico peptide repeat group 5" evidence="1">
    <location>
        <begin position="40"/>
        <end position="158"/>
    </location>
</feature>
<sequence>MMEDWERRLDRIWQNFDSYESNDFLNKMQMLTAELSGEDPIALFELASANDSTGREEDAVLLYRRSLSSGLQGVRRRRATIQLASTLRNLGQAAESVRLLETELNEDCSELNDELHAFLALCLIAVGREKEAAARALAVLAPHLKRYNRSLAGYADTLLKHV</sequence>
<reference evidence="3" key="1">
    <citation type="journal article" date="2019" name="Int. J. Syst. Evol. Microbiol.">
        <title>The Global Catalogue of Microorganisms (GCM) 10K type strain sequencing project: providing services to taxonomists for standard genome sequencing and annotation.</title>
        <authorList>
            <consortium name="The Broad Institute Genomics Platform"/>
            <consortium name="The Broad Institute Genome Sequencing Center for Infectious Disease"/>
            <person name="Wu L."/>
            <person name="Ma J."/>
        </authorList>
    </citation>
    <scope>NUCLEOTIDE SEQUENCE [LARGE SCALE GENOMIC DNA]</scope>
    <source>
        <strain evidence="3">KCTC 52232</strain>
    </source>
</reference>